<feature type="region of interest" description="Disordered" evidence="1">
    <location>
        <begin position="183"/>
        <end position="213"/>
    </location>
</feature>
<name>A0A9J6EPR0_RHIMP</name>
<evidence type="ECO:0000256" key="1">
    <source>
        <dbReference type="SAM" id="MobiDB-lite"/>
    </source>
</evidence>
<evidence type="ECO:0000256" key="2">
    <source>
        <dbReference type="SAM" id="Phobius"/>
    </source>
</evidence>
<protein>
    <submittedName>
        <fullName evidence="4">Uncharacterized protein</fullName>
    </submittedName>
</protein>
<feature type="compositionally biased region" description="Polar residues" evidence="1">
    <location>
        <begin position="189"/>
        <end position="201"/>
    </location>
</feature>
<dbReference type="AlphaFoldDB" id="A0A9J6EPR0"/>
<keyword evidence="2" id="KW-0812">Transmembrane</keyword>
<sequence>MSVRMLLIAIVALVAPRYFEKVKAHAVGNLTEHLPDGLPTTQSAGVISASVSVPATDSTVDVRVDAIVFWIGCTLAMLLLASCAACHICRCSERRRNSSRRGRRGPSREPVPQVETSRTAVHPEMRPRTGIVFSPPTYGTARLPFPSPGASTQDRPPISPWGTHTGRVGYYDLRSSVLDQRREEDDFGYQSQPLQPASNGLPSHESGAFGSTLRPPVAPWRDLGSPYPALIGLHRSAPPANDFRGYQW</sequence>
<evidence type="ECO:0000256" key="3">
    <source>
        <dbReference type="SAM" id="SignalP"/>
    </source>
</evidence>
<keyword evidence="5" id="KW-1185">Reference proteome</keyword>
<feature type="signal peptide" evidence="3">
    <location>
        <begin position="1"/>
        <end position="24"/>
    </location>
</feature>
<reference evidence="4" key="1">
    <citation type="journal article" date="2020" name="Cell">
        <title>Large-Scale Comparative Analyses of Tick Genomes Elucidate Their Genetic Diversity and Vector Capacities.</title>
        <authorList>
            <consortium name="Tick Genome and Microbiome Consortium (TIGMIC)"/>
            <person name="Jia N."/>
            <person name="Wang J."/>
            <person name="Shi W."/>
            <person name="Du L."/>
            <person name="Sun Y."/>
            <person name="Zhan W."/>
            <person name="Jiang J.F."/>
            <person name="Wang Q."/>
            <person name="Zhang B."/>
            <person name="Ji P."/>
            <person name="Bell-Sakyi L."/>
            <person name="Cui X.M."/>
            <person name="Yuan T.T."/>
            <person name="Jiang B.G."/>
            <person name="Yang W.F."/>
            <person name="Lam T.T."/>
            <person name="Chang Q.C."/>
            <person name="Ding S.J."/>
            <person name="Wang X.J."/>
            <person name="Zhu J.G."/>
            <person name="Ruan X.D."/>
            <person name="Zhao L."/>
            <person name="Wei J.T."/>
            <person name="Ye R.Z."/>
            <person name="Que T.C."/>
            <person name="Du C.H."/>
            <person name="Zhou Y.H."/>
            <person name="Cheng J.X."/>
            <person name="Dai P.F."/>
            <person name="Guo W.B."/>
            <person name="Han X.H."/>
            <person name="Huang E.J."/>
            <person name="Li L.F."/>
            <person name="Wei W."/>
            <person name="Gao Y.C."/>
            <person name="Liu J.Z."/>
            <person name="Shao H.Z."/>
            <person name="Wang X."/>
            <person name="Wang C.C."/>
            <person name="Yang T.C."/>
            <person name="Huo Q.B."/>
            <person name="Li W."/>
            <person name="Chen H.Y."/>
            <person name="Chen S.E."/>
            <person name="Zhou L.G."/>
            <person name="Ni X.B."/>
            <person name="Tian J.H."/>
            <person name="Sheng Y."/>
            <person name="Liu T."/>
            <person name="Pan Y.S."/>
            <person name="Xia L.Y."/>
            <person name="Li J."/>
            <person name="Zhao F."/>
            <person name="Cao W.C."/>
        </authorList>
    </citation>
    <scope>NUCLEOTIDE SEQUENCE</scope>
    <source>
        <strain evidence="4">Rmic-2018</strain>
    </source>
</reference>
<evidence type="ECO:0000313" key="5">
    <source>
        <dbReference type="Proteomes" id="UP000821866"/>
    </source>
</evidence>
<gene>
    <name evidence="4" type="ORF">HPB51_017960</name>
</gene>
<feature type="chain" id="PRO_5039949191" evidence="3">
    <location>
        <begin position="25"/>
        <end position="248"/>
    </location>
</feature>
<feature type="region of interest" description="Disordered" evidence="1">
    <location>
        <begin position="95"/>
        <end position="163"/>
    </location>
</feature>
<accession>A0A9J6EPR0</accession>
<reference evidence="4" key="2">
    <citation type="submission" date="2021-09" db="EMBL/GenBank/DDBJ databases">
        <authorList>
            <person name="Jia N."/>
            <person name="Wang J."/>
            <person name="Shi W."/>
            <person name="Du L."/>
            <person name="Sun Y."/>
            <person name="Zhan W."/>
            <person name="Jiang J."/>
            <person name="Wang Q."/>
            <person name="Zhang B."/>
            <person name="Ji P."/>
            <person name="Sakyi L.B."/>
            <person name="Cui X."/>
            <person name="Yuan T."/>
            <person name="Jiang B."/>
            <person name="Yang W."/>
            <person name="Lam T.T.-Y."/>
            <person name="Chang Q."/>
            <person name="Ding S."/>
            <person name="Wang X."/>
            <person name="Zhu J."/>
            <person name="Ruan X."/>
            <person name="Zhao L."/>
            <person name="Wei J."/>
            <person name="Que T."/>
            <person name="Du C."/>
            <person name="Cheng J."/>
            <person name="Dai P."/>
            <person name="Han X."/>
            <person name="Huang E."/>
            <person name="Gao Y."/>
            <person name="Liu J."/>
            <person name="Shao H."/>
            <person name="Ye R."/>
            <person name="Li L."/>
            <person name="Wei W."/>
            <person name="Wang X."/>
            <person name="Wang C."/>
            <person name="Huo Q."/>
            <person name="Li W."/>
            <person name="Guo W."/>
            <person name="Chen H."/>
            <person name="Chen S."/>
            <person name="Zhou L."/>
            <person name="Zhou L."/>
            <person name="Ni X."/>
            <person name="Tian J."/>
            <person name="Zhou Y."/>
            <person name="Sheng Y."/>
            <person name="Liu T."/>
            <person name="Pan Y."/>
            <person name="Xia L."/>
            <person name="Li J."/>
            <person name="Zhao F."/>
            <person name="Cao W."/>
        </authorList>
    </citation>
    <scope>NUCLEOTIDE SEQUENCE</scope>
    <source>
        <strain evidence="4">Rmic-2018</strain>
        <tissue evidence="4">Larvae</tissue>
    </source>
</reference>
<organism evidence="4 5">
    <name type="scientific">Rhipicephalus microplus</name>
    <name type="common">Cattle tick</name>
    <name type="synonym">Boophilus microplus</name>
    <dbReference type="NCBI Taxonomy" id="6941"/>
    <lineage>
        <taxon>Eukaryota</taxon>
        <taxon>Metazoa</taxon>
        <taxon>Ecdysozoa</taxon>
        <taxon>Arthropoda</taxon>
        <taxon>Chelicerata</taxon>
        <taxon>Arachnida</taxon>
        <taxon>Acari</taxon>
        <taxon>Parasitiformes</taxon>
        <taxon>Ixodida</taxon>
        <taxon>Ixodoidea</taxon>
        <taxon>Ixodidae</taxon>
        <taxon>Rhipicephalinae</taxon>
        <taxon>Rhipicephalus</taxon>
        <taxon>Boophilus</taxon>
    </lineage>
</organism>
<evidence type="ECO:0000313" key="4">
    <source>
        <dbReference type="EMBL" id="KAH8036149.1"/>
    </source>
</evidence>
<keyword evidence="2" id="KW-0472">Membrane</keyword>
<dbReference type="Proteomes" id="UP000821866">
    <property type="component" value="Chromosome 11"/>
</dbReference>
<dbReference type="EMBL" id="JABSTU010000003">
    <property type="protein sequence ID" value="KAH8036149.1"/>
    <property type="molecule type" value="Genomic_DNA"/>
</dbReference>
<comment type="caution">
    <text evidence="4">The sequence shown here is derived from an EMBL/GenBank/DDBJ whole genome shotgun (WGS) entry which is preliminary data.</text>
</comment>
<keyword evidence="3" id="KW-0732">Signal</keyword>
<proteinExistence type="predicted"/>
<feature type="transmembrane region" description="Helical" evidence="2">
    <location>
        <begin position="67"/>
        <end position="89"/>
    </location>
</feature>
<keyword evidence="2" id="KW-1133">Transmembrane helix</keyword>